<evidence type="ECO:0000313" key="3">
    <source>
        <dbReference type="EMBL" id="OGY37934.1"/>
    </source>
</evidence>
<dbReference type="PANTHER" id="PTHR21340">
    <property type="entry name" value="DIADENOSINE 5,5-P1,P4-TETRAPHOSPHATE PYROPHOSPHOHYDROLASE MUTT"/>
    <property type="match status" value="1"/>
</dbReference>
<feature type="domain" description="Nudix hydrolase" evidence="2">
    <location>
        <begin position="18"/>
        <end position="155"/>
    </location>
</feature>
<dbReference type="CDD" id="cd03673">
    <property type="entry name" value="NUDIX_Ap6A_hydrolase"/>
    <property type="match status" value="1"/>
</dbReference>
<dbReference type="GO" id="GO:0006167">
    <property type="term" value="P:AMP biosynthetic process"/>
    <property type="evidence" value="ECO:0007669"/>
    <property type="project" value="TreeGrafter"/>
</dbReference>
<proteinExistence type="predicted"/>
<organism evidence="3 4">
    <name type="scientific">Candidatus Andersenbacteria bacterium RIFCSPHIGHO2_12_FULL_45_11b</name>
    <dbReference type="NCBI Taxonomy" id="1797282"/>
    <lineage>
        <taxon>Bacteria</taxon>
        <taxon>Candidatus Anderseniibacteriota</taxon>
    </lineage>
</organism>
<dbReference type="PANTHER" id="PTHR21340:SF0">
    <property type="entry name" value="BIS(5'-NUCLEOSYL)-TETRAPHOSPHATASE [ASYMMETRICAL]"/>
    <property type="match status" value="1"/>
</dbReference>
<reference evidence="3 4" key="1">
    <citation type="journal article" date="2016" name="Nat. Commun.">
        <title>Thousands of microbial genomes shed light on interconnected biogeochemical processes in an aquifer system.</title>
        <authorList>
            <person name="Anantharaman K."/>
            <person name="Brown C.T."/>
            <person name="Hug L.A."/>
            <person name="Sharon I."/>
            <person name="Castelle C.J."/>
            <person name="Probst A.J."/>
            <person name="Thomas B.C."/>
            <person name="Singh A."/>
            <person name="Wilkins M.J."/>
            <person name="Karaoz U."/>
            <person name="Brodie E.L."/>
            <person name="Williams K.H."/>
            <person name="Hubbard S.S."/>
            <person name="Banfield J.F."/>
        </authorList>
    </citation>
    <scope>NUCLEOTIDE SEQUENCE [LARGE SCALE GENOMIC DNA]</scope>
</reference>
<dbReference type="InterPro" id="IPR000086">
    <property type="entry name" value="NUDIX_hydrolase_dom"/>
</dbReference>
<evidence type="ECO:0000313" key="4">
    <source>
        <dbReference type="Proteomes" id="UP000177941"/>
    </source>
</evidence>
<dbReference type="Gene3D" id="3.90.79.10">
    <property type="entry name" value="Nucleoside Triphosphate Pyrophosphohydrolase"/>
    <property type="match status" value="1"/>
</dbReference>
<name>A0A1G1XD79_9BACT</name>
<dbReference type="PROSITE" id="PS51462">
    <property type="entry name" value="NUDIX"/>
    <property type="match status" value="1"/>
</dbReference>
<evidence type="ECO:0000256" key="1">
    <source>
        <dbReference type="ARBA" id="ARBA00022801"/>
    </source>
</evidence>
<accession>A0A1G1XD79</accession>
<comment type="caution">
    <text evidence="3">The sequence shown here is derived from an EMBL/GenBank/DDBJ whole genome shotgun (WGS) entry which is preliminary data.</text>
</comment>
<dbReference type="EMBL" id="MHHS01000001">
    <property type="protein sequence ID" value="OGY37934.1"/>
    <property type="molecule type" value="Genomic_DNA"/>
</dbReference>
<dbReference type="Proteomes" id="UP000177941">
    <property type="component" value="Unassembled WGS sequence"/>
</dbReference>
<gene>
    <name evidence="3" type="ORF">A3E36_01535</name>
</gene>
<dbReference type="GO" id="GO:0004081">
    <property type="term" value="F:bis(5'-nucleosyl)-tetraphosphatase (asymmetrical) activity"/>
    <property type="evidence" value="ECO:0007669"/>
    <property type="project" value="TreeGrafter"/>
</dbReference>
<sequence length="178" mass="20354">MQRKRVVRHAPKKHRNVRRELSAGGVAVRQERGAWYVALLKTEHRRGSVWVLPKGHVEMDRKERVADAAKREVQEEAGIVEMEVKEQLGTTRFVFQAETALVKKTVHYFLMVTEQKELVPQAEEGFIDAGWFPIDVAIDMLEYDTDQDIVSKAKAILEGKVPAVSQGFKPKKQIRIHA</sequence>
<keyword evidence="1" id="KW-0378">Hydrolase</keyword>
<dbReference type="SUPFAM" id="SSF55811">
    <property type="entry name" value="Nudix"/>
    <property type="match status" value="1"/>
</dbReference>
<dbReference type="InterPro" id="IPR051325">
    <property type="entry name" value="Nudix_hydrolase_domain"/>
</dbReference>
<dbReference type="GO" id="GO:0006754">
    <property type="term" value="P:ATP biosynthetic process"/>
    <property type="evidence" value="ECO:0007669"/>
    <property type="project" value="TreeGrafter"/>
</dbReference>
<dbReference type="AlphaFoldDB" id="A0A1G1XD79"/>
<protein>
    <recommendedName>
        <fullName evidence="2">Nudix hydrolase domain-containing protein</fullName>
    </recommendedName>
</protein>
<dbReference type="Pfam" id="PF00293">
    <property type="entry name" value="NUDIX"/>
    <property type="match status" value="1"/>
</dbReference>
<dbReference type="InterPro" id="IPR015797">
    <property type="entry name" value="NUDIX_hydrolase-like_dom_sf"/>
</dbReference>
<evidence type="ECO:0000259" key="2">
    <source>
        <dbReference type="PROSITE" id="PS51462"/>
    </source>
</evidence>